<name>A0AA49GHI5_9BACT</name>
<dbReference type="Gene3D" id="3.40.430.10">
    <property type="entry name" value="Dihydrofolate Reductase, subunit A"/>
    <property type="match status" value="1"/>
</dbReference>
<evidence type="ECO:0000313" key="2">
    <source>
        <dbReference type="EMBL" id="WKN34172.1"/>
    </source>
</evidence>
<protein>
    <submittedName>
        <fullName evidence="2">Dihydrofolate reductase family protein</fullName>
    </submittedName>
</protein>
<dbReference type="PANTHER" id="PTHR38011">
    <property type="entry name" value="DIHYDROFOLATE REDUCTASE FAMILY PROTEIN (AFU_ORTHOLOGUE AFUA_8G06820)"/>
    <property type="match status" value="1"/>
</dbReference>
<dbReference type="EMBL" id="CP120682">
    <property type="protein sequence ID" value="WKN34172.1"/>
    <property type="molecule type" value="Genomic_DNA"/>
</dbReference>
<dbReference type="AlphaFoldDB" id="A0AA49GHI5"/>
<sequence length="179" mass="19802">MRKLVYYVATSLDGYISGPNDAVDKFVAEGPLVEQYLKDLQEFDTVIMGRKTYEFGYEYGMQPGQPAYPHMLHYIFSDSLVLDNPHSQMQVVGHDAALVKQLKAEEGTDIYLCGGGIFAGWLLDLGLIDVLKIKLNPIVLGAGTPLFGPSKTSPLLELMASQEFDGGVSLRTYGIRYEK</sequence>
<reference evidence="2" key="2">
    <citation type="journal article" date="2024" name="Antonie Van Leeuwenhoek">
        <title>Roseihalotalea indica gen. nov., sp. nov., a halophilic Bacteroidetes from mesopelagic Southwest Indian Ocean with higher carbohydrate metabolic potential.</title>
        <authorList>
            <person name="Chen B."/>
            <person name="Zhang M."/>
            <person name="Lin D."/>
            <person name="Ye J."/>
            <person name="Tang K."/>
        </authorList>
    </citation>
    <scope>NUCLEOTIDE SEQUENCE</scope>
    <source>
        <strain evidence="2">TK19036</strain>
    </source>
</reference>
<reference evidence="2" key="1">
    <citation type="journal article" date="2023" name="Comput. Struct. Biotechnol. J.">
        <title>Discovery of a novel marine Bacteroidetes with a rich repertoire of carbohydrate-active enzymes.</title>
        <authorList>
            <person name="Chen B."/>
            <person name="Liu G."/>
            <person name="Chen Q."/>
            <person name="Wang H."/>
            <person name="Liu L."/>
            <person name="Tang K."/>
        </authorList>
    </citation>
    <scope>NUCLEOTIDE SEQUENCE</scope>
    <source>
        <strain evidence="2">TK19036</strain>
    </source>
</reference>
<dbReference type="SUPFAM" id="SSF53597">
    <property type="entry name" value="Dihydrofolate reductase-like"/>
    <property type="match status" value="1"/>
</dbReference>
<accession>A0AA49GHI5</accession>
<evidence type="ECO:0000259" key="1">
    <source>
        <dbReference type="Pfam" id="PF01872"/>
    </source>
</evidence>
<dbReference type="PANTHER" id="PTHR38011:SF11">
    <property type="entry name" value="2,5-DIAMINO-6-RIBOSYLAMINO-4(3H)-PYRIMIDINONE 5'-PHOSPHATE REDUCTASE"/>
    <property type="match status" value="1"/>
</dbReference>
<dbReference type="InterPro" id="IPR002734">
    <property type="entry name" value="RibDG_C"/>
</dbReference>
<gene>
    <name evidence="2" type="ORF">K4G66_17480</name>
</gene>
<dbReference type="Pfam" id="PF01872">
    <property type="entry name" value="RibD_C"/>
    <property type="match status" value="1"/>
</dbReference>
<feature type="domain" description="Bacterial bifunctional deaminase-reductase C-terminal" evidence="1">
    <location>
        <begin position="3"/>
        <end position="168"/>
    </location>
</feature>
<dbReference type="GO" id="GO:0008703">
    <property type="term" value="F:5-amino-6-(5-phosphoribosylamino)uracil reductase activity"/>
    <property type="evidence" value="ECO:0007669"/>
    <property type="project" value="InterPro"/>
</dbReference>
<dbReference type="GO" id="GO:0009231">
    <property type="term" value="P:riboflavin biosynthetic process"/>
    <property type="evidence" value="ECO:0007669"/>
    <property type="project" value="InterPro"/>
</dbReference>
<dbReference type="InterPro" id="IPR050765">
    <property type="entry name" value="Riboflavin_Biosynth_HTPR"/>
</dbReference>
<organism evidence="2">
    <name type="scientific">Roseihalotalea indica</name>
    <dbReference type="NCBI Taxonomy" id="2867963"/>
    <lineage>
        <taxon>Bacteria</taxon>
        <taxon>Pseudomonadati</taxon>
        <taxon>Bacteroidota</taxon>
        <taxon>Cytophagia</taxon>
        <taxon>Cytophagales</taxon>
        <taxon>Catalimonadaceae</taxon>
        <taxon>Roseihalotalea</taxon>
    </lineage>
</organism>
<proteinExistence type="predicted"/>
<dbReference type="InterPro" id="IPR024072">
    <property type="entry name" value="DHFR-like_dom_sf"/>
</dbReference>